<gene>
    <name evidence="1" type="ORF">SCALOS_LOCUS8245</name>
</gene>
<dbReference type="Proteomes" id="UP000789860">
    <property type="component" value="Unassembled WGS sequence"/>
</dbReference>
<reference evidence="1" key="1">
    <citation type="submission" date="2021-06" db="EMBL/GenBank/DDBJ databases">
        <authorList>
            <person name="Kallberg Y."/>
            <person name="Tangrot J."/>
            <person name="Rosling A."/>
        </authorList>
    </citation>
    <scope>NUCLEOTIDE SEQUENCE</scope>
    <source>
        <strain evidence="1">AU212A</strain>
    </source>
</reference>
<dbReference type="EMBL" id="CAJVPM010021158">
    <property type="protein sequence ID" value="CAG8638777.1"/>
    <property type="molecule type" value="Genomic_DNA"/>
</dbReference>
<evidence type="ECO:0000313" key="1">
    <source>
        <dbReference type="EMBL" id="CAG8638777.1"/>
    </source>
</evidence>
<feature type="non-terminal residue" evidence="1">
    <location>
        <position position="1"/>
    </location>
</feature>
<accession>A0ACA9NC15</accession>
<evidence type="ECO:0000313" key="2">
    <source>
        <dbReference type="Proteomes" id="UP000789860"/>
    </source>
</evidence>
<protein>
    <submittedName>
        <fullName evidence="1">10350_t:CDS:1</fullName>
    </submittedName>
</protein>
<proteinExistence type="predicted"/>
<sequence length="333" mass="38627">DASPKSSDSIYNEINAPHYRDFLNDVTFGEGDSWFDKQNNTTILSFLEKKFDVLTLANDSKLSTDLKDDIDIAYKQETVSKESNIQKHLDPPQRVRNYPTLRSLGIQKRQPMKKFIPELTVPKPFKFHTITRINKTERTESQLLKSPYIPLAARIKQFMERTPDRFKSNLVSIKPTAIQVNLPTKPKSPILRTKLRAKSRKVLETEKKKTKENHIIHKKSVNLKRFEFGVPRIKKADITIPRSPPITKPKPPVRKSPSPPHIIKVNPIPDFKEPFRPIIPRRKLKMPKFSLPGDEISHRKAKEKEEKIRRETLEQEKARLFKAQPLPSDSPDV</sequence>
<keyword evidence="2" id="KW-1185">Reference proteome</keyword>
<name>A0ACA9NC15_9GLOM</name>
<feature type="non-terminal residue" evidence="1">
    <location>
        <position position="333"/>
    </location>
</feature>
<organism evidence="1 2">
    <name type="scientific">Scutellospora calospora</name>
    <dbReference type="NCBI Taxonomy" id="85575"/>
    <lineage>
        <taxon>Eukaryota</taxon>
        <taxon>Fungi</taxon>
        <taxon>Fungi incertae sedis</taxon>
        <taxon>Mucoromycota</taxon>
        <taxon>Glomeromycotina</taxon>
        <taxon>Glomeromycetes</taxon>
        <taxon>Diversisporales</taxon>
        <taxon>Gigasporaceae</taxon>
        <taxon>Scutellospora</taxon>
    </lineage>
</organism>
<comment type="caution">
    <text evidence="1">The sequence shown here is derived from an EMBL/GenBank/DDBJ whole genome shotgun (WGS) entry which is preliminary data.</text>
</comment>